<sequence>MLHKTTLALCLATATMIAASPASADRDTARFTSLTVFGDSLVDAGNISILTGGATPNAALGYFMGRFTNGYDYTDLLSRDLFGTATRPSLAGGSNFAFGGARIVNNSDGIPDITAQYAAYRVSGQAVDTNGLYVLNMGGNDIFAITNGTVPSRFPTTDSYVQAAATEYAATVQALNDAGVRNILITDFPLPASPGNAEANTYLTAALDGLMLDSDTSLFRYSYADFFARVTTNPGAFGLPTLDQTTTCIQANAQASGCVGYFSFDGTHPTAAVQAAAYRDMNAQFGLNAFQAVPEPATWAMMILGIAAVGGAARYRRRTSRLAYA</sequence>
<evidence type="ECO:0000256" key="2">
    <source>
        <dbReference type="SAM" id="Phobius"/>
    </source>
</evidence>
<organism evidence="5 6">
    <name type="scientific">Sphingomonas longa</name>
    <dbReference type="NCBI Taxonomy" id="2778730"/>
    <lineage>
        <taxon>Bacteria</taxon>
        <taxon>Pseudomonadati</taxon>
        <taxon>Pseudomonadota</taxon>
        <taxon>Alphaproteobacteria</taxon>
        <taxon>Sphingomonadales</taxon>
        <taxon>Sphingomonadaceae</taxon>
        <taxon>Sphingomonas</taxon>
    </lineage>
</organism>
<dbReference type="SUPFAM" id="SSF52266">
    <property type="entry name" value="SGNH hydrolase"/>
    <property type="match status" value="1"/>
</dbReference>
<dbReference type="NCBIfam" id="NF035944">
    <property type="entry name" value="PEPxxWA-CTERM"/>
    <property type="match status" value="1"/>
</dbReference>
<dbReference type="InterPro" id="IPR013424">
    <property type="entry name" value="Ice-binding_C"/>
</dbReference>
<feature type="transmembrane region" description="Helical" evidence="2">
    <location>
        <begin position="297"/>
        <end position="315"/>
    </location>
</feature>
<evidence type="ECO:0000256" key="1">
    <source>
        <dbReference type="ARBA" id="ARBA00022801"/>
    </source>
</evidence>
<dbReference type="InterPro" id="IPR036514">
    <property type="entry name" value="SGNH_hydro_sf"/>
</dbReference>
<dbReference type="RefSeq" id="WP_204197807.1">
    <property type="nucleotide sequence ID" value="NZ_JAFEMC010000002.1"/>
</dbReference>
<keyword evidence="2" id="KW-0812">Transmembrane</keyword>
<keyword evidence="2" id="KW-0472">Membrane</keyword>
<protein>
    <submittedName>
        <fullName evidence="5">PEPxxWA-CTERM sorting domain-containing protein</fullName>
    </submittedName>
</protein>
<keyword evidence="1" id="KW-0378">Hydrolase</keyword>
<evidence type="ECO:0000313" key="6">
    <source>
        <dbReference type="Proteomes" id="UP000763641"/>
    </source>
</evidence>
<dbReference type="Gene3D" id="3.40.50.1110">
    <property type="entry name" value="SGNH hydrolase"/>
    <property type="match status" value="1"/>
</dbReference>
<reference evidence="5 6" key="1">
    <citation type="submission" date="2020-12" db="EMBL/GenBank/DDBJ databases">
        <title>Sphingomonas sp.</title>
        <authorList>
            <person name="Kim M.K."/>
        </authorList>
    </citation>
    <scope>NUCLEOTIDE SEQUENCE [LARGE SCALE GENOMIC DNA]</scope>
    <source>
        <strain evidence="5 6">BT552</strain>
    </source>
</reference>
<feature type="chain" id="PRO_5046345810" evidence="3">
    <location>
        <begin position="25"/>
        <end position="325"/>
    </location>
</feature>
<dbReference type="Proteomes" id="UP000763641">
    <property type="component" value="Unassembled WGS sequence"/>
</dbReference>
<evidence type="ECO:0000259" key="4">
    <source>
        <dbReference type="Pfam" id="PF07589"/>
    </source>
</evidence>
<feature type="signal peptide" evidence="3">
    <location>
        <begin position="1"/>
        <end position="24"/>
    </location>
</feature>
<dbReference type="Pfam" id="PF07589">
    <property type="entry name" value="PEP-CTERM"/>
    <property type="match status" value="1"/>
</dbReference>
<accession>A0ABS2D5V4</accession>
<dbReference type="Pfam" id="PF00657">
    <property type="entry name" value="Lipase_GDSL"/>
    <property type="match status" value="1"/>
</dbReference>
<proteinExistence type="predicted"/>
<dbReference type="PANTHER" id="PTHR45648">
    <property type="entry name" value="GDSL LIPASE/ACYLHYDROLASE FAMILY PROTEIN (AFU_ORTHOLOGUE AFUA_4G14700)"/>
    <property type="match status" value="1"/>
</dbReference>
<dbReference type="PANTHER" id="PTHR45648:SF99">
    <property type="entry name" value="OS02G0740400 PROTEIN"/>
    <property type="match status" value="1"/>
</dbReference>
<feature type="domain" description="Ice-binding protein C-terminal" evidence="4">
    <location>
        <begin position="292"/>
        <end position="317"/>
    </location>
</feature>
<name>A0ABS2D5V4_9SPHN</name>
<comment type="caution">
    <text evidence="5">The sequence shown here is derived from an EMBL/GenBank/DDBJ whole genome shotgun (WGS) entry which is preliminary data.</text>
</comment>
<evidence type="ECO:0000256" key="3">
    <source>
        <dbReference type="SAM" id="SignalP"/>
    </source>
</evidence>
<dbReference type="InterPro" id="IPR051058">
    <property type="entry name" value="GDSL_Est/Lipase"/>
</dbReference>
<dbReference type="NCBIfam" id="TIGR02595">
    <property type="entry name" value="PEP_CTERM"/>
    <property type="match status" value="1"/>
</dbReference>
<evidence type="ECO:0000313" key="5">
    <source>
        <dbReference type="EMBL" id="MBM6576297.1"/>
    </source>
</evidence>
<dbReference type="EMBL" id="JAFEMC010000002">
    <property type="protein sequence ID" value="MBM6576297.1"/>
    <property type="molecule type" value="Genomic_DNA"/>
</dbReference>
<gene>
    <name evidence="5" type="ORF">ILT43_07925</name>
</gene>
<keyword evidence="3" id="KW-0732">Signal</keyword>
<keyword evidence="6" id="KW-1185">Reference proteome</keyword>
<dbReference type="InterPro" id="IPR001087">
    <property type="entry name" value="GDSL"/>
</dbReference>
<keyword evidence="2" id="KW-1133">Transmembrane helix</keyword>